<feature type="domain" description="RNase L inhibitor RLI-like possible metal-binding" evidence="9">
    <location>
        <begin position="3"/>
        <end position="31"/>
    </location>
</feature>
<dbReference type="EMBL" id="LQMQ01000035">
    <property type="protein sequence ID" value="KUO40773.1"/>
    <property type="molecule type" value="Genomic_DNA"/>
</dbReference>
<feature type="binding site" evidence="7">
    <location>
        <position position="110"/>
    </location>
    <ligand>
        <name>S-adenosyl-L-methionine</name>
        <dbReference type="ChEBI" id="CHEBI:59789"/>
    </ligand>
</feature>
<evidence type="ECO:0000256" key="3">
    <source>
        <dbReference type="ARBA" id="ARBA00022517"/>
    </source>
</evidence>
<comment type="caution">
    <text evidence="10">The sequence shown here is derived from an EMBL/GenBank/DDBJ whole genome shotgun (WGS) entry which is preliminary data.</text>
</comment>
<dbReference type="PANTHER" id="PTHR20426">
    <property type="entry name" value="RIBOSOME BIOGENESIS PROTEIN TSR3 HOMOLOG"/>
    <property type="match status" value="1"/>
</dbReference>
<organism evidence="10 11">
    <name type="scientific">Hadarchaeum yellowstonense</name>
    <dbReference type="NCBI Taxonomy" id="1776334"/>
    <lineage>
        <taxon>Archaea</taxon>
        <taxon>Methanobacteriati</taxon>
        <taxon>Candidatus Hadarchaeota</taxon>
        <taxon>Candidatus Hadarchaeia</taxon>
        <taxon>Candidatus Hadarchaeales</taxon>
        <taxon>Candidatus Hadarchaeaceae</taxon>
        <taxon>Candidatus Hadarchaeum</taxon>
    </lineage>
</organism>
<dbReference type="AlphaFoldDB" id="A0A147JWA5"/>
<keyword evidence="4 7" id="KW-0698">rRNA processing</keyword>
<protein>
    <recommendedName>
        <fullName evidence="1 7">16S rRNA aminocarboxypropyltransferase</fullName>
        <ecNumber evidence="7">2.5.1.157</ecNumber>
    </recommendedName>
</protein>
<dbReference type="EC" id="2.5.1.157" evidence="7"/>
<reference evidence="10 11" key="1">
    <citation type="journal article" date="2016" name="Nat. Microbiol.">
        <title>Genomic inference of the metabolism of cosmopolitan subsurface Archaea, Hadesarchaea.</title>
        <authorList>
            <person name="Baker B.J."/>
            <person name="Saw J.H."/>
            <person name="Lind A.E."/>
            <person name="Lazar C.S."/>
            <person name="Hinrichs K.-U."/>
            <person name="Teske A.P."/>
            <person name="Ettema T.J."/>
        </authorList>
    </citation>
    <scope>NUCLEOTIDE SEQUENCE [LARGE SCALE GENOMIC DNA]</scope>
</reference>
<evidence type="ECO:0000256" key="1">
    <source>
        <dbReference type="ARBA" id="ARBA00014114"/>
    </source>
</evidence>
<dbReference type="STRING" id="1776334.APZ16_02650"/>
<keyword evidence="5 7" id="KW-0808">Transferase</keyword>
<evidence type="ECO:0000256" key="4">
    <source>
        <dbReference type="ARBA" id="ARBA00022552"/>
    </source>
</evidence>
<dbReference type="NCBIfam" id="NF002621">
    <property type="entry name" value="PRK02287.1"/>
    <property type="match status" value="1"/>
</dbReference>
<comment type="catalytic activity">
    <reaction evidence="7">
        <text>an N(1)-methylpseudouridine in rRNA + S-adenosyl-L-methionine = N(1)-methyl-N(3)-[(3S)-3-amino-3-carboxypropyl]pseudouridine in rRNA + S-methyl-5'-thioadenosine + H(+)</text>
        <dbReference type="Rhea" id="RHEA:63296"/>
        <dbReference type="Rhea" id="RHEA-COMP:11634"/>
        <dbReference type="Rhea" id="RHEA-COMP:16310"/>
        <dbReference type="ChEBI" id="CHEBI:15378"/>
        <dbReference type="ChEBI" id="CHEBI:17509"/>
        <dbReference type="ChEBI" id="CHEBI:59789"/>
        <dbReference type="ChEBI" id="CHEBI:74890"/>
        <dbReference type="ChEBI" id="CHEBI:146234"/>
        <dbReference type="EC" id="2.5.1.157"/>
    </reaction>
</comment>
<dbReference type="Pfam" id="PF04068">
    <property type="entry name" value="Fer4_RLI"/>
    <property type="match status" value="1"/>
</dbReference>
<dbReference type="GO" id="GO:0106388">
    <property type="term" value="F:rRNA small subunit aminocarboxypropyltransferase activity"/>
    <property type="evidence" value="ECO:0007669"/>
    <property type="project" value="UniProtKB-EC"/>
</dbReference>
<dbReference type="InterPro" id="IPR022968">
    <property type="entry name" value="Tsr3-like"/>
</dbReference>
<feature type="binding site" evidence="7">
    <location>
        <position position="91"/>
    </location>
    <ligand>
        <name>S-adenosyl-L-methionine</name>
        <dbReference type="ChEBI" id="CHEBI:59789"/>
    </ligand>
</feature>
<evidence type="ECO:0000256" key="7">
    <source>
        <dbReference type="HAMAP-Rule" id="MF_01116"/>
    </source>
</evidence>
<evidence type="ECO:0000313" key="10">
    <source>
        <dbReference type="EMBL" id="KUO40773.1"/>
    </source>
</evidence>
<feature type="binding site" evidence="7">
    <location>
        <position position="19"/>
    </location>
    <ligand>
        <name>S-adenosyl-L-methionine</name>
        <dbReference type="ChEBI" id="CHEBI:59789"/>
    </ligand>
</feature>
<keyword evidence="6 7" id="KW-0949">S-adenosyl-L-methionine</keyword>
<gene>
    <name evidence="10" type="ORF">APZ16_02650</name>
</gene>
<keyword evidence="2 7" id="KW-0963">Cytoplasm</keyword>
<dbReference type="Proteomes" id="UP000074294">
    <property type="component" value="Unassembled WGS sequence"/>
</dbReference>
<evidence type="ECO:0000259" key="9">
    <source>
        <dbReference type="Pfam" id="PF04068"/>
    </source>
</evidence>
<dbReference type="GO" id="GO:0000455">
    <property type="term" value="P:enzyme-directed rRNA pseudouridine synthesis"/>
    <property type="evidence" value="ECO:0007669"/>
    <property type="project" value="UniProtKB-UniRule"/>
</dbReference>
<feature type="domain" description="16S/18S rRNA aminocarboxypropyltransferase Tsr3 C-terminal" evidence="8">
    <location>
        <begin position="43"/>
        <end position="168"/>
    </location>
</feature>
<comment type="caution">
    <text evidence="7">Lacks conserved residue(s) required for the propagation of feature annotation.</text>
</comment>
<dbReference type="Pfam" id="PF04034">
    <property type="entry name" value="Ribo_biogen_C"/>
    <property type="match status" value="1"/>
</dbReference>
<evidence type="ECO:0000259" key="8">
    <source>
        <dbReference type="Pfam" id="PF04034"/>
    </source>
</evidence>
<dbReference type="GO" id="GO:0005737">
    <property type="term" value="C:cytoplasm"/>
    <property type="evidence" value="ECO:0007669"/>
    <property type="project" value="UniProtKB-SubCell"/>
</dbReference>
<dbReference type="InterPro" id="IPR007177">
    <property type="entry name" value="Tsr3_C"/>
</dbReference>
<keyword evidence="3 7" id="KW-0690">Ribosome biogenesis</keyword>
<name>A0A147JWA5_HADYE</name>
<dbReference type="GO" id="GO:1904047">
    <property type="term" value="F:S-adenosyl-L-methionine binding"/>
    <property type="evidence" value="ECO:0007669"/>
    <property type="project" value="UniProtKB-UniRule"/>
</dbReference>
<proteinExistence type="inferred from homology"/>
<comment type="function">
    <text evidence="7">Aminocarboxypropyltransferase that catalyzes the aminocarboxypropyl transfer on pseudouridine corresponding to position 914 in M.jannaschii 16S rRNA. It constitutes the last step in biosynthesis of the hypermodified N1-methyl-N3-(3-amino-3-carboxypropyl) pseudouridine (m1acp3-Psi).</text>
</comment>
<evidence type="ECO:0000256" key="5">
    <source>
        <dbReference type="ARBA" id="ARBA00022679"/>
    </source>
</evidence>
<evidence type="ECO:0000313" key="11">
    <source>
        <dbReference type="Proteomes" id="UP000074294"/>
    </source>
</evidence>
<dbReference type="HAMAP" id="MF_01116">
    <property type="entry name" value="TSR3"/>
    <property type="match status" value="1"/>
</dbReference>
<sequence length="173" mass="19405">MSMKIMIYHARECDPKKCTALRLGRSGKAKVVFRIEELPRGGILLDPFAEKALSREDAETAKKYGLIAFDCSWKKISQIAKLKKWFRPRSLPYLLAANPTNYGKPTVLSTAEAIAAALIIFGERKLAEDILAGFKWGSVFLELNSEPLEAYRAAKNSSEIIQAQNQFIPQDLK</sequence>
<comment type="subcellular location">
    <subcellularLocation>
        <location evidence="7">Cytoplasm</location>
    </subcellularLocation>
</comment>
<comment type="similarity">
    <text evidence="7">Belongs to the TDD superfamily. TSR3 family.</text>
</comment>
<dbReference type="InterPro" id="IPR007209">
    <property type="entry name" value="RNaseL-inhib-like_metal-bd_dom"/>
</dbReference>
<evidence type="ECO:0000256" key="6">
    <source>
        <dbReference type="ARBA" id="ARBA00022691"/>
    </source>
</evidence>
<evidence type="ECO:0000256" key="2">
    <source>
        <dbReference type="ARBA" id="ARBA00022490"/>
    </source>
</evidence>
<dbReference type="PANTHER" id="PTHR20426:SF0">
    <property type="entry name" value="18S RRNA AMINOCARBOXYPROPYLTRANSFERASE"/>
    <property type="match status" value="1"/>
</dbReference>
<accession>A0A147JWA5</accession>